<reference evidence="2" key="1">
    <citation type="journal article" date="2014" name="Front. Microbiol.">
        <title>High frequency of phylogenetically diverse reductive dehalogenase-homologous genes in deep subseafloor sedimentary metagenomes.</title>
        <authorList>
            <person name="Kawai M."/>
            <person name="Futagami T."/>
            <person name="Toyoda A."/>
            <person name="Takaki Y."/>
            <person name="Nishi S."/>
            <person name="Hori S."/>
            <person name="Arai W."/>
            <person name="Tsubouchi T."/>
            <person name="Morono Y."/>
            <person name="Uchiyama I."/>
            <person name="Ito T."/>
            <person name="Fujiyama A."/>
            <person name="Inagaki F."/>
            <person name="Takami H."/>
        </authorList>
    </citation>
    <scope>NUCLEOTIDE SEQUENCE</scope>
    <source>
        <strain evidence="2">Expedition CK06-06</strain>
    </source>
</reference>
<accession>X0SVL6</accession>
<feature type="compositionally biased region" description="Basic and acidic residues" evidence="1">
    <location>
        <begin position="36"/>
        <end position="45"/>
    </location>
</feature>
<name>X0SVL6_9ZZZZ</name>
<organism evidence="2">
    <name type="scientific">marine sediment metagenome</name>
    <dbReference type="NCBI Taxonomy" id="412755"/>
    <lineage>
        <taxon>unclassified sequences</taxon>
        <taxon>metagenomes</taxon>
        <taxon>ecological metagenomes</taxon>
    </lineage>
</organism>
<protein>
    <submittedName>
        <fullName evidence="2">Uncharacterized protein</fullName>
    </submittedName>
</protein>
<dbReference type="EMBL" id="BARS01008463">
    <property type="protein sequence ID" value="GAF79186.1"/>
    <property type="molecule type" value="Genomic_DNA"/>
</dbReference>
<feature type="non-terminal residue" evidence="2">
    <location>
        <position position="1"/>
    </location>
</feature>
<comment type="caution">
    <text evidence="2">The sequence shown here is derived from an EMBL/GenBank/DDBJ whole genome shotgun (WGS) entry which is preliminary data.</text>
</comment>
<proteinExistence type="predicted"/>
<dbReference type="AlphaFoldDB" id="X0SVL6"/>
<sequence length="60" mass="6472">DNCGLRLQEVHVIETSFTKSLLGMYHGRVQYPSQKKSGEPAEEKPGLAGNAHKPAGPVGR</sequence>
<feature type="region of interest" description="Disordered" evidence="1">
    <location>
        <begin position="31"/>
        <end position="60"/>
    </location>
</feature>
<evidence type="ECO:0000256" key="1">
    <source>
        <dbReference type="SAM" id="MobiDB-lite"/>
    </source>
</evidence>
<evidence type="ECO:0000313" key="2">
    <source>
        <dbReference type="EMBL" id="GAF79186.1"/>
    </source>
</evidence>
<gene>
    <name evidence="2" type="ORF">S01H1_16133</name>
</gene>